<accession>A0A2P2IVK1</accession>
<reference evidence="2" key="1">
    <citation type="submission" date="2018-02" db="EMBL/GenBank/DDBJ databases">
        <title>Rhizophora mucronata_Transcriptome.</title>
        <authorList>
            <person name="Meera S.P."/>
            <person name="Sreeshan A."/>
            <person name="Augustine A."/>
        </authorList>
    </citation>
    <scope>NUCLEOTIDE SEQUENCE</scope>
    <source>
        <tissue evidence="2">Leaf</tissue>
    </source>
</reference>
<protein>
    <submittedName>
        <fullName evidence="2">Uncharacterized protein</fullName>
    </submittedName>
</protein>
<evidence type="ECO:0000256" key="1">
    <source>
        <dbReference type="SAM" id="MobiDB-lite"/>
    </source>
</evidence>
<dbReference type="AlphaFoldDB" id="A0A2P2IVK1"/>
<name>A0A2P2IVK1_RHIMU</name>
<dbReference type="EMBL" id="GGEC01004773">
    <property type="protein sequence ID" value="MBW85256.1"/>
    <property type="molecule type" value="Transcribed_RNA"/>
</dbReference>
<evidence type="ECO:0000313" key="2">
    <source>
        <dbReference type="EMBL" id="MBW85256.1"/>
    </source>
</evidence>
<feature type="compositionally biased region" description="Basic residues" evidence="1">
    <location>
        <begin position="10"/>
        <end position="27"/>
    </location>
</feature>
<feature type="region of interest" description="Disordered" evidence="1">
    <location>
        <begin position="1"/>
        <end position="36"/>
    </location>
</feature>
<sequence>MKNPKLPTPHNRKLKCNHSSKGRRKISKLQLHSFLL</sequence>
<organism evidence="2">
    <name type="scientific">Rhizophora mucronata</name>
    <name type="common">Asiatic mangrove</name>
    <dbReference type="NCBI Taxonomy" id="61149"/>
    <lineage>
        <taxon>Eukaryota</taxon>
        <taxon>Viridiplantae</taxon>
        <taxon>Streptophyta</taxon>
        <taxon>Embryophyta</taxon>
        <taxon>Tracheophyta</taxon>
        <taxon>Spermatophyta</taxon>
        <taxon>Magnoliopsida</taxon>
        <taxon>eudicotyledons</taxon>
        <taxon>Gunneridae</taxon>
        <taxon>Pentapetalae</taxon>
        <taxon>rosids</taxon>
        <taxon>fabids</taxon>
        <taxon>Malpighiales</taxon>
        <taxon>Rhizophoraceae</taxon>
        <taxon>Rhizophora</taxon>
    </lineage>
</organism>
<proteinExistence type="predicted"/>